<gene>
    <name evidence="2" type="ORF">AOB46_12470</name>
</gene>
<reference evidence="2 3" key="1">
    <citation type="journal article" date="2015" name="Genom Data">
        <title>Draft genome sequence of a multidrug-resistant Chryseobacterium indologenes isolate from Malaysia.</title>
        <authorList>
            <person name="Yu C.Y."/>
            <person name="Ang G.Y."/>
            <person name="Cheng H.J."/>
            <person name="Cheong Y.M."/>
            <person name="Yin W.F."/>
            <person name="Chan K.G."/>
        </authorList>
    </citation>
    <scope>NUCLEOTIDE SEQUENCE [LARGE SCALE GENOMIC DNA]</scope>
    <source>
        <strain evidence="2 3">CI_885</strain>
    </source>
</reference>
<evidence type="ECO:0000313" key="2">
    <source>
        <dbReference type="EMBL" id="KPE50997.1"/>
    </source>
</evidence>
<name>A0A0N1KS44_CHRID</name>
<dbReference type="OrthoDB" id="1275136at2"/>
<keyword evidence="1" id="KW-0175">Coiled coil</keyword>
<comment type="caution">
    <text evidence="2">The sequence shown here is derived from an EMBL/GenBank/DDBJ whole genome shotgun (WGS) entry which is preliminary data.</text>
</comment>
<evidence type="ECO:0000313" key="3">
    <source>
        <dbReference type="Proteomes" id="UP000037953"/>
    </source>
</evidence>
<dbReference type="Proteomes" id="UP000037953">
    <property type="component" value="Unassembled WGS sequence"/>
</dbReference>
<sequence length="145" mass="17002">MDKNSIKRFISHLKVLQKVENQKDFALKIGYKSESAFSQAISKTPIPEETLLKIKKVYPELDGWEKSVISSDDVKKYVFEKLPIEEKLNYIHKQNMELREENEELKDMVDHLSLMMEISLAPILRHFKLKADDHSVIDKRKSSIN</sequence>
<dbReference type="AlphaFoldDB" id="A0A0N1KS44"/>
<feature type="coiled-coil region" evidence="1">
    <location>
        <begin position="88"/>
        <end position="115"/>
    </location>
</feature>
<dbReference type="PATRIC" id="fig|253.9.peg.4343"/>
<evidence type="ECO:0000256" key="1">
    <source>
        <dbReference type="SAM" id="Coils"/>
    </source>
</evidence>
<proteinExistence type="predicted"/>
<dbReference type="RefSeq" id="WP_062699752.1">
    <property type="nucleotide sequence ID" value="NZ_LJOD01000007.1"/>
</dbReference>
<organism evidence="2 3">
    <name type="scientific">Chryseobacterium indologenes</name>
    <name type="common">Flavobacterium indologenes</name>
    <dbReference type="NCBI Taxonomy" id="253"/>
    <lineage>
        <taxon>Bacteria</taxon>
        <taxon>Pseudomonadati</taxon>
        <taxon>Bacteroidota</taxon>
        <taxon>Flavobacteriia</taxon>
        <taxon>Flavobacteriales</taxon>
        <taxon>Weeksellaceae</taxon>
        <taxon>Chryseobacterium group</taxon>
        <taxon>Chryseobacterium</taxon>
    </lineage>
</organism>
<accession>A0A0N1KS44</accession>
<dbReference type="EMBL" id="LJOD01000007">
    <property type="protein sequence ID" value="KPE50997.1"/>
    <property type="molecule type" value="Genomic_DNA"/>
</dbReference>
<reference evidence="3" key="2">
    <citation type="submission" date="2015-09" db="EMBL/GenBank/DDBJ databases">
        <title>Draft genome sequence of a multidrug-resistant Chryseobacterium indologenes isolate from Malaysia.</title>
        <authorList>
            <person name="Yu C.Y."/>
            <person name="Ang G.Y."/>
            <person name="Chan K.-G."/>
        </authorList>
    </citation>
    <scope>NUCLEOTIDE SEQUENCE [LARGE SCALE GENOMIC DNA]</scope>
    <source>
        <strain evidence="3">CI_885</strain>
    </source>
</reference>
<protein>
    <submittedName>
        <fullName evidence="2">Uncharacterized protein</fullName>
    </submittedName>
</protein>